<comment type="caution">
    <text evidence="1">The sequence shown here is derived from an EMBL/GenBank/DDBJ whole genome shotgun (WGS) entry which is preliminary data.</text>
</comment>
<keyword evidence="2" id="KW-1185">Reference proteome</keyword>
<dbReference type="EMBL" id="BASD01000005">
    <property type="protein sequence ID" value="GAD18455.1"/>
    <property type="molecule type" value="Genomic_DNA"/>
</dbReference>
<organism evidence="1 2">
    <name type="scientific">Helicobacter fennelliae MRY12-0050</name>
    <dbReference type="NCBI Taxonomy" id="1325130"/>
    <lineage>
        <taxon>Bacteria</taxon>
        <taxon>Pseudomonadati</taxon>
        <taxon>Campylobacterota</taxon>
        <taxon>Epsilonproteobacteria</taxon>
        <taxon>Campylobacterales</taxon>
        <taxon>Helicobacteraceae</taxon>
        <taxon>Helicobacter</taxon>
    </lineage>
</organism>
<name>T1CX49_9HELI</name>
<accession>T1CX49</accession>
<evidence type="ECO:0000313" key="1">
    <source>
        <dbReference type="EMBL" id="GAD18455.1"/>
    </source>
</evidence>
<gene>
    <name evidence="1" type="ORF">HFN_2383</name>
</gene>
<dbReference type="Proteomes" id="UP000018143">
    <property type="component" value="Unassembled WGS sequence"/>
</dbReference>
<dbReference type="AlphaFoldDB" id="T1CX49"/>
<protein>
    <submittedName>
        <fullName evidence="1">Uncharacterized protein</fullName>
    </submittedName>
</protein>
<sequence>MPRLLAKSRNDEVKNHKNTKSKQCLKSVIFAFFGLASPAVAIDISSGRCGDGSISTLGDCMIISSPTDLIDIKGNNSGINLDISSNATGGLKVESNVSLGTLTINGSLSNSGTFSQIAANAGGNASIYLNGRINTIINNGVIGDASKLTGQASDYAYAIYMTSNSSIIR</sequence>
<dbReference type="STRING" id="1325130.HFN_2383"/>
<evidence type="ECO:0000313" key="2">
    <source>
        <dbReference type="Proteomes" id="UP000018143"/>
    </source>
</evidence>
<reference evidence="1 2" key="1">
    <citation type="journal article" date="2013" name="Genome Announc.">
        <title>Draft Genome Sequence of Helicobacter fennelliae Strain MRY12-0050, Isolated from a Bacteremia Patient.</title>
        <authorList>
            <person name="Rimbara E."/>
            <person name="Matsui M."/>
            <person name="Mori S."/>
            <person name="Suzuki S."/>
            <person name="Suzuki M."/>
            <person name="Kim H."/>
            <person name="Sekizuka T."/>
            <person name="Kuroda M."/>
            <person name="Shibayama K."/>
        </authorList>
    </citation>
    <scope>NUCLEOTIDE SEQUENCE [LARGE SCALE GENOMIC DNA]</scope>
    <source>
        <strain evidence="1 2">MRY12-0050</strain>
    </source>
</reference>
<proteinExistence type="predicted"/>